<protein>
    <submittedName>
        <fullName evidence="1">Uncharacterized protein</fullName>
    </submittedName>
</protein>
<organism evidence="1 2">
    <name type="scientific">Hibiscus syriacus</name>
    <name type="common">Rose of Sharon</name>
    <dbReference type="NCBI Taxonomy" id="106335"/>
    <lineage>
        <taxon>Eukaryota</taxon>
        <taxon>Viridiplantae</taxon>
        <taxon>Streptophyta</taxon>
        <taxon>Embryophyta</taxon>
        <taxon>Tracheophyta</taxon>
        <taxon>Spermatophyta</taxon>
        <taxon>Magnoliopsida</taxon>
        <taxon>eudicotyledons</taxon>
        <taxon>Gunneridae</taxon>
        <taxon>Pentapetalae</taxon>
        <taxon>rosids</taxon>
        <taxon>malvids</taxon>
        <taxon>Malvales</taxon>
        <taxon>Malvaceae</taxon>
        <taxon>Malvoideae</taxon>
        <taxon>Hibiscus</taxon>
    </lineage>
</organism>
<evidence type="ECO:0000313" key="2">
    <source>
        <dbReference type="Proteomes" id="UP000436088"/>
    </source>
</evidence>
<dbReference type="Proteomes" id="UP000436088">
    <property type="component" value="Unassembled WGS sequence"/>
</dbReference>
<dbReference type="EMBL" id="VEPZ02001565">
    <property type="protein sequence ID" value="KAE8667791.1"/>
    <property type="molecule type" value="Genomic_DNA"/>
</dbReference>
<proteinExistence type="predicted"/>
<gene>
    <name evidence="1" type="ORF">F3Y22_tig00112370pilonHSYRG00004</name>
</gene>
<comment type="caution">
    <text evidence="1">The sequence shown here is derived from an EMBL/GenBank/DDBJ whole genome shotgun (WGS) entry which is preliminary data.</text>
</comment>
<reference evidence="1" key="1">
    <citation type="submission" date="2019-09" db="EMBL/GenBank/DDBJ databases">
        <title>Draft genome information of white flower Hibiscus syriacus.</title>
        <authorList>
            <person name="Kim Y.-M."/>
        </authorList>
    </citation>
    <scope>NUCLEOTIDE SEQUENCE [LARGE SCALE GENOMIC DNA]</scope>
    <source>
        <strain evidence="1">YM2019G1</strain>
    </source>
</reference>
<accession>A0A6A2X0K0</accession>
<dbReference type="AlphaFoldDB" id="A0A6A2X0K0"/>
<sequence length="220" mass="25106">MPYSLLSTIFQLLSSPATRPVNQEKEKSKKYPRKEMTNMYVIRTLHSSRFHHCSSSLISLRAVVPFLVAKASFVSMRQFLTSSVSKAGQAVFHLDFFKVFHLLKQRKRYEGTLPPRISPKFSNRLRLKCSNFGKIVLEMLSPLIKLVMQSHFDIESDFKLFRLDNLWLTESSDIALMPPHISRSKALAVDTGVTEIQIKPVIPYGPKVTFGRILGPKVLP</sequence>
<name>A0A6A2X0K0_HIBSY</name>
<evidence type="ECO:0000313" key="1">
    <source>
        <dbReference type="EMBL" id="KAE8667791.1"/>
    </source>
</evidence>
<keyword evidence="2" id="KW-1185">Reference proteome</keyword>